<evidence type="ECO:0000256" key="1">
    <source>
        <dbReference type="ARBA" id="ARBA00022676"/>
    </source>
</evidence>
<dbReference type="GO" id="GO:0016757">
    <property type="term" value="F:glycosyltransferase activity"/>
    <property type="evidence" value="ECO:0007669"/>
    <property type="project" value="UniProtKB-KW"/>
</dbReference>
<dbReference type="InterPro" id="IPR007657">
    <property type="entry name" value="Glycosyltransferase_61"/>
</dbReference>
<dbReference type="AlphaFoldDB" id="A0A4Z1C9H1"/>
<dbReference type="PANTHER" id="PTHR20961:SF124">
    <property type="entry name" value="GLYCOSYLTRANSFERASE"/>
    <property type="match status" value="1"/>
</dbReference>
<comment type="caution">
    <text evidence="5">The sequence shown here is derived from an EMBL/GenBank/DDBJ whole genome shotgun (WGS) entry which is preliminary data.</text>
</comment>
<keyword evidence="1" id="KW-0328">Glycosyltransferase</keyword>
<sequence>MVAPVPRQQKRADNMLHSFAKDSGIRLLEYPEDMLTETPLGDIAAYNLLENERRSKIFDAHLTDYYWQRRMVMGFSVRTILAEIQRPKLKGTYITTRGNIVLNGAAAHRARNKLPKDMKFAPESVTIFDEIFDRLIDPRSLKLTTAQARSVWIDAKNLHNFFHFTSESLHQAFVAGSLAETFDDITFATKNKRIEPYIERWVADCNALVTPHLSAKAFSQNEADDVPSVVMPISCEHLLYQFSGDHHGKIAAARPAGHNWTGYDAKPHAVKTLQLNSFDQTLIRFREAMVERAQATVRKNWSKLIYTARAEGLARKRVMKGETELIRSLTALGFEVVHFENMSPLEQVKCVNDADCVIGQHGAGLTNMLFAREDAHVFEIATYQTAVSRWVDFIPLCHAAGCHYHLIVVGMDFADEDKDPSFNNDGFFAPVVSEKDTHRIVDIVTSGMTDKKDGRISGLLRHCRFFMDRNAYAQAYRLLDANMAFFSECPEYWEQRGQLAETCGHNRRAHECYSRLLSLSESDEAWQGLARIKEKQAASGQ</sequence>
<evidence type="ECO:0000313" key="6">
    <source>
        <dbReference type="Proteomes" id="UP000297972"/>
    </source>
</evidence>
<organism evidence="5 6">
    <name type="scientific">Paracoccus liaowanqingii</name>
    <dbReference type="NCBI Taxonomy" id="2560053"/>
    <lineage>
        <taxon>Bacteria</taxon>
        <taxon>Pseudomonadati</taxon>
        <taxon>Pseudomonadota</taxon>
        <taxon>Alphaproteobacteria</taxon>
        <taxon>Rhodobacterales</taxon>
        <taxon>Paracoccaceae</taxon>
        <taxon>Paracoccus</taxon>
    </lineage>
</organism>
<name>A0A4Z1C9H1_9RHOB</name>
<dbReference type="Pfam" id="PF04577">
    <property type="entry name" value="Glyco_transf_61"/>
    <property type="match status" value="1"/>
</dbReference>
<evidence type="ECO:0000313" key="5">
    <source>
        <dbReference type="EMBL" id="TGN47807.1"/>
    </source>
</evidence>
<feature type="domain" description="Glycosyltransferase 61 catalytic" evidence="4">
    <location>
        <begin position="161"/>
        <end position="377"/>
    </location>
</feature>
<evidence type="ECO:0000256" key="2">
    <source>
        <dbReference type="ARBA" id="ARBA00022679"/>
    </source>
</evidence>
<dbReference type="InterPro" id="IPR049625">
    <property type="entry name" value="Glyco_transf_61_cat"/>
</dbReference>
<evidence type="ECO:0000256" key="3">
    <source>
        <dbReference type="ARBA" id="ARBA00023180"/>
    </source>
</evidence>
<dbReference type="Proteomes" id="UP000297972">
    <property type="component" value="Unassembled WGS sequence"/>
</dbReference>
<keyword evidence="3" id="KW-0325">Glycoprotein</keyword>
<keyword evidence="2 5" id="KW-0808">Transferase</keyword>
<keyword evidence="6" id="KW-1185">Reference proteome</keyword>
<accession>A0A4Z1C9H1</accession>
<dbReference type="EMBL" id="SRPG01000283">
    <property type="protein sequence ID" value="TGN47807.1"/>
    <property type="molecule type" value="Genomic_DNA"/>
</dbReference>
<dbReference type="OrthoDB" id="288504at2"/>
<dbReference type="PANTHER" id="PTHR20961">
    <property type="entry name" value="GLYCOSYLTRANSFERASE"/>
    <property type="match status" value="1"/>
</dbReference>
<evidence type="ECO:0000259" key="4">
    <source>
        <dbReference type="Pfam" id="PF04577"/>
    </source>
</evidence>
<protein>
    <submittedName>
        <fullName evidence="5">Glycosyltransferase family 61 protein</fullName>
    </submittedName>
</protein>
<gene>
    <name evidence="5" type="ORF">E4L95_19060</name>
</gene>
<proteinExistence type="predicted"/>
<reference evidence="5 6" key="1">
    <citation type="submission" date="2019-03" db="EMBL/GenBank/DDBJ databases">
        <authorList>
            <person name="Li J."/>
        </authorList>
    </citation>
    <scope>NUCLEOTIDE SEQUENCE [LARGE SCALE GENOMIC DNA]</scope>
    <source>
        <strain evidence="5 6">3058</strain>
    </source>
</reference>